<dbReference type="Pfam" id="PF00043">
    <property type="entry name" value="GST_C"/>
    <property type="match status" value="1"/>
</dbReference>
<dbReference type="Gene3D" id="1.20.1050.10">
    <property type="match status" value="1"/>
</dbReference>
<comment type="caution">
    <text evidence="4">The sequence shown here is derived from an EMBL/GenBank/DDBJ whole genome shotgun (WGS) entry which is preliminary data.</text>
</comment>
<dbReference type="PROSITE" id="PS50405">
    <property type="entry name" value="GST_CTER"/>
    <property type="match status" value="1"/>
</dbReference>
<dbReference type="GO" id="GO:0004364">
    <property type="term" value="F:glutathione transferase activity"/>
    <property type="evidence" value="ECO:0007669"/>
    <property type="project" value="TreeGrafter"/>
</dbReference>
<protein>
    <recommendedName>
        <fullName evidence="6">Glutathione S-transferase</fullName>
    </recommendedName>
</protein>
<dbReference type="SFLD" id="SFLDG00358">
    <property type="entry name" value="Main_(cytGST)"/>
    <property type="match status" value="1"/>
</dbReference>
<dbReference type="AlphaFoldDB" id="A0AAV1K9G4"/>
<dbReference type="EMBL" id="CAVLGL010000002">
    <property type="protein sequence ID" value="CAK1579733.1"/>
    <property type="molecule type" value="Genomic_DNA"/>
</dbReference>
<dbReference type="InterPro" id="IPR036282">
    <property type="entry name" value="Glutathione-S-Trfase_C_sf"/>
</dbReference>
<dbReference type="Pfam" id="PF13417">
    <property type="entry name" value="GST_N_3"/>
    <property type="match status" value="1"/>
</dbReference>
<evidence type="ECO:0000256" key="1">
    <source>
        <dbReference type="ARBA" id="ARBA00011738"/>
    </source>
</evidence>
<dbReference type="InterPro" id="IPR010987">
    <property type="entry name" value="Glutathione-S-Trfase_C-like"/>
</dbReference>
<dbReference type="SUPFAM" id="SSF52833">
    <property type="entry name" value="Thioredoxin-like"/>
    <property type="match status" value="1"/>
</dbReference>
<dbReference type="SUPFAM" id="SSF47616">
    <property type="entry name" value="GST C-terminal domain-like"/>
    <property type="match status" value="1"/>
</dbReference>
<sequence length="217" mass="24670">MTIEFYFMPGSPPCSIVSMTIAALGIESKIKYTSVDYTTNEHLKPEYVKMNPQHTAPTIVDDGFVLWESRAISRYLVNKYGKGSALYPEDVQARAVIDQRLDFDLGTLYARFTEYYYPQIERKPLEESGLKKVQEALGFFDTFLADKKYAAGSVLTLADLSLVATVSVIEAANISLKEYPNIVRWYDLVKSTVPKYKTTNEKYVGEFKAFFEDLAKK</sequence>
<dbReference type="Gene3D" id="3.40.30.10">
    <property type="entry name" value="Glutaredoxin"/>
    <property type="match status" value="1"/>
</dbReference>
<dbReference type="FunFam" id="1.20.1050.10:FF:000007">
    <property type="entry name" value="Glutathione S-transferase 1-1"/>
    <property type="match status" value="1"/>
</dbReference>
<dbReference type="SFLD" id="SFLDS00019">
    <property type="entry name" value="Glutathione_Transferase_(cytos"/>
    <property type="match status" value="1"/>
</dbReference>
<organism evidence="4 5">
    <name type="scientific">Parnassius mnemosyne</name>
    <name type="common">clouded apollo</name>
    <dbReference type="NCBI Taxonomy" id="213953"/>
    <lineage>
        <taxon>Eukaryota</taxon>
        <taxon>Metazoa</taxon>
        <taxon>Ecdysozoa</taxon>
        <taxon>Arthropoda</taxon>
        <taxon>Hexapoda</taxon>
        <taxon>Insecta</taxon>
        <taxon>Pterygota</taxon>
        <taxon>Neoptera</taxon>
        <taxon>Endopterygota</taxon>
        <taxon>Lepidoptera</taxon>
        <taxon>Glossata</taxon>
        <taxon>Ditrysia</taxon>
        <taxon>Papilionoidea</taxon>
        <taxon>Papilionidae</taxon>
        <taxon>Parnassiinae</taxon>
        <taxon>Parnassini</taxon>
        <taxon>Parnassius</taxon>
        <taxon>Driopa</taxon>
    </lineage>
</organism>
<dbReference type="FunFam" id="3.40.30.10:FF:000034">
    <property type="entry name" value="glutathione S-transferase 1"/>
    <property type="match status" value="1"/>
</dbReference>
<accession>A0AAV1K9G4</accession>
<evidence type="ECO:0000313" key="4">
    <source>
        <dbReference type="EMBL" id="CAK1579733.1"/>
    </source>
</evidence>
<dbReference type="Proteomes" id="UP001314205">
    <property type="component" value="Unassembled WGS sequence"/>
</dbReference>
<dbReference type="PANTHER" id="PTHR43969">
    <property type="entry name" value="GLUTATHIONE S TRANSFERASE D10, ISOFORM A-RELATED"/>
    <property type="match status" value="1"/>
</dbReference>
<dbReference type="CDD" id="cd03045">
    <property type="entry name" value="GST_N_Delta_Epsilon"/>
    <property type="match status" value="1"/>
</dbReference>
<evidence type="ECO:0008006" key="6">
    <source>
        <dbReference type="Google" id="ProtNLM"/>
    </source>
</evidence>
<feature type="domain" description="GST N-terminal" evidence="2">
    <location>
        <begin position="1"/>
        <end position="84"/>
    </location>
</feature>
<dbReference type="CDD" id="cd03177">
    <property type="entry name" value="GST_C_Delta_Epsilon"/>
    <property type="match status" value="1"/>
</dbReference>
<dbReference type="InterPro" id="IPR004046">
    <property type="entry name" value="GST_C"/>
</dbReference>
<dbReference type="InterPro" id="IPR004045">
    <property type="entry name" value="Glutathione_S-Trfase_N"/>
</dbReference>
<name>A0AAV1K9G4_9NEOP</name>
<dbReference type="InterPro" id="IPR040079">
    <property type="entry name" value="Glutathione_S-Trfase"/>
</dbReference>
<evidence type="ECO:0000259" key="2">
    <source>
        <dbReference type="PROSITE" id="PS50404"/>
    </source>
</evidence>
<feature type="domain" description="GST C-terminal" evidence="3">
    <location>
        <begin position="90"/>
        <end position="211"/>
    </location>
</feature>
<keyword evidence="5" id="KW-1185">Reference proteome</keyword>
<dbReference type="PANTHER" id="PTHR43969:SF9">
    <property type="entry name" value="GLUTATHIONE S TRANSFERASE D10, ISOFORM A-RELATED"/>
    <property type="match status" value="1"/>
</dbReference>
<dbReference type="SFLD" id="SFLDG01153">
    <property type="entry name" value="Main.4:_Theta-like"/>
    <property type="match status" value="1"/>
</dbReference>
<dbReference type="GO" id="GO:0006749">
    <property type="term" value="P:glutathione metabolic process"/>
    <property type="evidence" value="ECO:0007669"/>
    <property type="project" value="TreeGrafter"/>
</dbReference>
<evidence type="ECO:0000313" key="5">
    <source>
        <dbReference type="Proteomes" id="UP001314205"/>
    </source>
</evidence>
<dbReference type="PROSITE" id="PS50404">
    <property type="entry name" value="GST_NTER"/>
    <property type="match status" value="1"/>
</dbReference>
<evidence type="ECO:0000259" key="3">
    <source>
        <dbReference type="PROSITE" id="PS50405"/>
    </source>
</evidence>
<reference evidence="4 5" key="1">
    <citation type="submission" date="2023-11" db="EMBL/GenBank/DDBJ databases">
        <authorList>
            <person name="Hedman E."/>
            <person name="Englund M."/>
            <person name="Stromberg M."/>
            <person name="Nyberg Akerstrom W."/>
            <person name="Nylinder S."/>
            <person name="Jareborg N."/>
            <person name="Kallberg Y."/>
            <person name="Kronander E."/>
        </authorList>
    </citation>
    <scope>NUCLEOTIDE SEQUENCE [LARGE SCALE GENOMIC DNA]</scope>
</reference>
<gene>
    <name evidence="4" type="ORF">PARMNEM_LOCUS1635</name>
</gene>
<proteinExistence type="predicted"/>
<dbReference type="InterPro" id="IPR036249">
    <property type="entry name" value="Thioredoxin-like_sf"/>
</dbReference>
<comment type="subunit">
    <text evidence="1">Homodimer.</text>
</comment>